<keyword evidence="2" id="KW-1185">Reference proteome</keyword>
<accession>A0ABU5T473</accession>
<organism evidence="1 2">
    <name type="scientific">Sinomonas terricola</name>
    <dbReference type="NCBI Taxonomy" id="3110330"/>
    <lineage>
        <taxon>Bacteria</taxon>
        <taxon>Bacillati</taxon>
        <taxon>Actinomycetota</taxon>
        <taxon>Actinomycetes</taxon>
        <taxon>Micrococcales</taxon>
        <taxon>Micrococcaceae</taxon>
        <taxon>Sinomonas</taxon>
    </lineage>
</organism>
<proteinExistence type="predicted"/>
<reference evidence="1 2" key="1">
    <citation type="submission" date="2023-12" db="EMBL/GenBank/DDBJ databases">
        <title>Sinomonas terricola sp. nov, isolated from litchi orchard soil in Guangdong, PR China.</title>
        <authorList>
            <person name="Jiaxin W."/>
            <person name="Yang Z."/>
            <person name="Honghui Z."/>
        </authorList>
    </citation>
    <scope>NUCLEOTIDE SEQUENCE [LARGE SCALE GENOMIC DNA]</scope>
    <source>
        <strain evidence="1 2">JGH33</strain>
    </source>
</reference>
<gene>
    <name evidence="1" type="ORF">SPF06_07020</name>
</gene>
<comment type="caution">
    <text evidence="1">The sequence shown here is derived from an EMBL/GenBank/DDBJ whole genome shotgun (WGS) entry which is preliminary data.</text>
</comment>
<dbReference type="RefSeq" id="WP_323278313.1">
    <property type="nucleotide sequence ID" value="NZ_JAYGGQ010000004.1"/>
</dbReference>
<sequence length="400" mass="42535">MVVADSYRVFVGETVTGRITADLPAESIKWGVRLNDAGLVEATVRADALELAQSDIAAATAPKRMFLGIDFGGTILEAGPIWKRKYNWETGTLTVTGAGIWSLLDKVKALNWAQILTGTAVTRTAIDLTNLTLASIAREFVRIPIQTNPSNPGLPIVLPALVAGTSERHVKGYELQWVGDLLRNLTKVDSGPDIAFRPRYSATDATKVEWPMVTGTDADPLLHQTGADWIWDPAVDQSGVVMLDTEEDASKMADQVWQPGAGSELTMKLATAADTTLITTAGYPWTEGDVAMKDVEDLTVLQGHANAGLTKAKRPVSPWGVTVRADVAPALGSYSPGDFAQLNIPRGHPLIGQGMQRVRIMAVDGDGSLEATITPAPIVSTLGATAYGASRIEGGVRADL</sequence>
<evidence type="ECO:0000313" key="1">
    <source>
        <dbReference type="EMBL" id="MEA5454468.1"/>
    </source>
</evidence>
<dbReference type="EMBL" id="JAYGGQ010000004">
    <property type="protein sequence ID" value="MEA5454468.1"/>
    <property type="molecule type" value="Genomic_DNA"/>
</dbReference>
<evidence type="ECO:0000313" key="2">
    <source>
        <dbReference type="Proteomes" id="UP001304769"/>
    </source>
</evidence>
<dbReference type="Proteomes" id="UP001304769">
    <property type="component" value="Unassembled WGS sequence"/>
</dbReference>
<protein>
    <recommendedName>
        <fullName evidence="3">Minor tail protein</fullName>
    </recommendedName>
</protein>
<evidence type="ECO:0008006" key="3">
    <source>
        <dbReference type="Google" id="ProtNLM"/>
    </source>
</evidence>
<name>A0ABU5T473_9MICC</name>